<evidence type="ECO:0000313" key="1">
    <source>
        <dbReference type="EMBL" id="XDU72532.1"/>
    </source>
</evidence>
<dbReference type="RefSeq" id="WP_369789291.1">
    <property type="nucleotide sequence ID" value="NZ_CP165628.1"/>
</dbReference>
<accession>A0AB39VTB6</accession>
<gene>
    <name evidence="1" type="ORF">AB3G37_24180</name>
</gene>
<protein>
    <submittedName>
        <fullName evidence="1">Uncharacterized protein</fullName>
    </submittedName>
</protein>
<sequence>MIDKSNPLADRITTYFSLKTTPKPHWARVEHSVNDSAGIALKVSPIVDSISLKRPELNEEDAENRAFLKIKKKRPEGRFSTGSAFITNTAFANQ</sequence>
<organism evidence="1">
    <name type="scientific">Rouxiella sp. WC2420</name>
    <dbReference type="NCBI Taxonomy" id="3234145"/>
    <lineage>
        <taxon>Bacteria</taxon>
        <taxon>Pseudomonadati</taxon>
        <taxon>Pseudomonadota</taxon>
        <taxon>Gammaproteobacteria</taxon>
        <taxon>Enterobacterales</taxon>
        <taxon>Yersiniaceae</taxon>
        <taxon>Rouxiella</taxon>
    </lineage>
</organism>
<reference evidence="1" key="1">
    <citation type="submission" date="2024-07" db="EMBL/GenBank/DDBJ databases">
        <authorList>
            <person name="Biller S.J."/>
        </authorList>
    </citation>
    <scope>NUCLEOTIDE SEQUENCE</scope>
    <source>
        <strain evidence="1">WC2420</strain>
    </source>
</reference>
<dbReference type="EMBL" id="CP165628">
    <property type="protein sequence ID" value="XDU72532.1"/>
    <property type="molecule type" value="Genomic_DNA"/>
</dbReference>
<proteinExistence type="predicted"/>
<name>A0AB39VTB6_9GAMM</name>
<dbReference type="AlphaFoldDB" id="A0AB39VTB6"/>